<organism evidence="2 3">
    <name type="scientific">Elsinoe ampelina</name>
    <dbReference type="NCBI Taxonomy" id="302913"/>
    <lineage>
        <taxon>Eukaryota</taxon>
        <taxon>Fungi</taxon>
        <taxon>Dikarya</taxon>
        <taxon>Ascomycota</taxon>
        <taxon>Pezizomycotina</taxon>
        <taxon>Dothideomycetes</taxon>
        <taxon>Dothideomycetidae</taxon>
        <taxon>Myriangiales</taxon>
        <taxon>Elsinoaceae</taxon>
        <taxon>Elsinoe</taxon>
    </lineage>
</organism>
<evidence type="ECO:0000313" key="2">
    <source>
        <dbReference type="EMBL" id="KAF2221802.1"/>
    </source>
</evidence>
<dbReference type="Proteomes" id="UP000799538">
    <property type="component" value="Unassembled WGS sequence"/>
</dbReference>
<evidence type="ECO:0000256" key="1">
    <source>
        <dbReference type="SAM" id="MobiDB-lite"/>
    </source>
</evidence>
<reference evidence="3" key="1">
    <citation type="journal article" date="2020" name="Stud. Mycol.">
        <title>101 Dothideomycetes genomes: A test case for predicting lifestyles and emergence of pathogens.</title>
        <authorList>
            <person name="Haridas S."/>
            <person name="Albert R."/>
            <person name="Binder M."/>
            <person name="Bloem J."/>
            <person name="LaButti K."/>
            <person name="Salamov A."/>
            <person name="Andreopoulos B."/>
            <person name="Baker S."/>
            <person name="Barry K."/>
            <person name="Bills G."/>
            <person name="Bluhm B."/>
            <person name="Cannon C."/>
            <person name="Castanera R."/>
            <person name="Culley D."/>
            <person name="Daum C."/>
            <person name="Ezra D."/>
            <person name="Gonzalez J."/>
            <person name="Henrissat B."/>
            <person name="Kuo A."/>
            <person name="Liang C."/>
            <person name="Lipzen A."/>
            <person name="Lutzoni F."/>
            <person name="Magnuson J."/>
            <person name="Mondo S."/>
            <person name="Nolan M."/>
            <person name="Ohm R."/>
            <person name="Pangilinan J."/>
            <person name="Park H.-J."/>
            <person name="Ramirez L."/>
            <person name="Alfaro M."/>
            <person name="Sun H."/>
            <person name="Tritt A."/>
            <person name="Yoshinaga Y."/>
            <person name="Zwiers L.-H."/>
            <person name="Turgeon B."/>
            <person name="Goodwin S."/>
            <person name="Spatafora J."/>
            <person name="Crous P."/>
            <person name="Grigoriev I."/>
        </authorList>
    </citation>
    <scope>NUCLEOTIDE SEQUENCE [LARGE SCALE GENOMIC DNA]</scope>
    <source>
        <strain evidence="3">CECT 20119</strain>
    </source>
</reference>
<feature type="compositionally biased region" description="Basic and acidic residues" evidence="1">
    <location>
        <begin position="23"/>
        <end position="35"/>
    </location>
</feature>
<feature type="compositionally biased region" description="Basic and acidic residues" evidence="1">
    <location>
        <begin position="54"/>
        <end position="70"/>
    </location>
</feature>
<protein>
    <submittedName>
        <fullName evidence="2">Uncharacterized protein</fullName>
    </submittedName>
</protein>
<feature type="region of interest" description="Disordered" evidence="1">
    <location>
        <begin position="1"/>
        <end position="72"/>
    </location>
</feature>
<evidence type="ECO:0000313" key="3">
    <source>
        <dbReference type="Proteomes" id="UP000799538"/>
    </source>
</evidence>
<gene>
    <name evidence="2" type="ORF">BDZ85DRAFT_264420</name>
</gene>
<accession>A0A6A6G7Y9</accession>
<sequence>MVPLGHGILAGRGRSPDGEDQERDLQDDAPAHAEPPRAPQISSPTRLVTGHFQKQKESTIRRTQMSEDARASPNAIPPIVVRTESLAAWNNISCFPSCRVLLNTFTTAAEARCSA</sequence>
<dbReference type="AlphaFoldDB" id="A0A6A6G7Y9"/>
<name>A0A6A6G7Y9_9PEZI</name>
<dbReference type="EMBL" id="ML992509">
    <property type="protein sequence ID" value="KAF2221802.1"/>
    <property type="molecule type" value="Genomic_DNA"/>
</dbReference>
<proteinExistence type="predicted"/>
<keyword evidence="3" id="KW-1185">Reference proteome</keyword>